<dbReference type="AlphaFoldDB" id="E0NJW7"/>
<sequence>MSRTDFSRFIKCIRPLQQNKERIEYFTNRIIEIYTPYVDEDKNADIKRSDSTIKKYAYGSDEISKEVALEILRYKDEDSLKEFIDDAEDSEQSAMLNLFSSEFPDEDWNLHNIGIKASKLLTKILVEVSTKDNKKSTPSANVDDFVKKPYIENGMLVIGDSKLPLPIAKTPNNIISEDELKLKYLYALIDAYNDAEDSKIDLSNINTLKKKYRENFQEQRVNFYEADCLKTFSRDTLKSNTNEFKKLLDETYDGVINTSRKNYQNGYNRLLAVLEQASLITLSGSQLFTIPGMVNNKRKLGFCHMLVNENRLLWIDEED</sequence>
<dbReference type="eggNOG" id="ENOG502Z9QP">
    <property type="taxonomic scope" value="Bacteria"/>
</dbReference>
<evidence type="ECO:0000313" key="2">
    <source>
        <dbReference type="EMBL" id="EFM25912.1"/>
    </source>
</evidence>
<dbReference type="STRING" id="862517.HMPREF9225_0456"/>
<dbReference type="EMBL" id="AEEH01000019">
    <property type="protein sequence ID" value="EFM25912.1"/>
    <property type="molecule type" value="Genomic_DNA"/>
</dbReference>
<comment type="caution">
    <text evidence="2">The sequence shown here is derived from an EMBL/GenBank/DDBJ whole genome shotgun (WGS) entry which is preliminary data.</text>
</comment>
<protein>
    <recommendedName>
        <fullName evidence="1">ABC-three component systems C-terminal domain-containing protein</fullName>
    </recommendedName>
</protein>
<dbReference type="RefSeq" id="WP_008901281.1">
    <property type="nucleotide sequence ID" value="NZ_GL397071.1"/>
</dbReference>
<accession>E0NJW7</accession>
<organism evidence="2 3">
    <name type="scientific">Peptoniphilus duerdenii ATCC BAA-1640</name>
    <dbReference type="NCBI Taxonomy" id="862517"/>
    <lineage>
        <taxon>Bacteria</taxon>
        <taxon>Bacillati</taxon>
        <taxon>Bacillota</taxon>
        <taxon>Tissierellia</taxon>
        <taxon>Tissierellales</taxon>
        <taxon>Peptoniphilaceae</taxon>
        <taxon>Peptoniphilus</taxon>
    </lineage>
</organism>
<feature type="domain" description="ABC-three component systems C-terminal" evidence="1">
    <location>
        <begin position="183"/>
        <end position="314"/>
    </location>
</feature>
<dbReference type="Proteomes" id="UP000003280">
    <property type="component" value="Unassembled WGS sequence"/>
</dbReference>
<evidence type="ECO:0000259" key="1">
    <source>
        <dbReference type="Pfam" id="PF20282"/>
    </source>
</evidence>
<name>E0NJW7_9FIRM</name>
<dbReference type="InterPro" id="IPR046914">
    <property type="entry name" value="ABC-3C_CTD6"/>
</dbReference>
<proteinExistence type="predicted"/>
<reference evidence="2 3" key="1">
    <citation type="submission" date="2010-07" db="EMBL/GenBank/DDBJ databases">
        <authorList>
            <person name="Muzny D."/>
            <person name="Qin X."/>
            <person name="Deng J."/>
            <person name="Jiang H."/>
            <person name="Liu Y."/>
            <person name="Qu J."/>
            <person name="Song X.-Z."/>
            <person name="Zhang L."/>
            <person name="Thornton R."/>
            <person name="Coyle M."/>
            <person name="Francisco L."/>
            <person name="Jackson L."/>
            <person name="Javaid M."/>
            <person name="Korchina V."/>
            <person name="Kovar C."/>
            <person name="Mata R."/>
            <person name="Mathew T."/>
            <person name="Ngo R."/>
            <person name="Nguyen L."/>
            <person name="Nguyen N."/>
            <person name="Okwuonu G."/>
            <person name="Ongeri F."/>
            <person name="Pham C."/>
            <person name="Simmons D."/>
            <person name="Wilczek-Boney K."/>
            <person name="Hale W."/>
            <person name="Jakkamsetti A."/>
            <person name="Pham P."/>
            <person name="Ruth R."/>
            <person name="San Lucas F."/>
            <person name="Warren J."/>
            <person name="Zhang J."/>
            <person name="Zhao Z."/>
            <person name="Zhou C."/>
            <person name="Zhu D."/>
            <person name="Lee S."/>
            <person name="Bess C."/>
            <person name="Blankenburg K."/>
            <person name="Forbes L."/>
            <person name="Fu Q."/>
            <person name="Gubbala S."/>
            <person name="Hirani K."/>
            <person name="Jayaseelan J.C."/>
            <person name="Lara F."/>
            <person name="Munidasa M."/>
            <person name="Palculict T."/>
            <person name="Patil S."/>
            <person name="Pu L.-L."/>
            <person name="Saada N."/>
            <person name="Tang L."/>
            <person name="Weissenberger G."/>
            <person name="Zhu Y."/>
            <person name="Hemphill L."/>
            <person name="Shang Y."/>
            <person name="Youmans B."/>
            <person name="Ayvaz T."/>
            <person name="Ross M."/>
            <person name="Santibanez J."/>
            <person name="Aqrawi P."/>
            <person name="Gross S."/>
            <person name="Joshi V."/>
            <person name="Fowler G."/>
            <person name="Nazareth L."/>
            <person name="Reid J."/>
            <person name="Worley K."/>
            <person name="Petrosino J."/>
            <person name="Highlander S."/>
            <person name="Gibbs R."/>
        </authorList>
    </citation>
    <scope>NUCLEOTIDE SEQUENCE [LARGE SCALE GENOMIC DNA]</scope>
    <source>
        <strain evidence="2 3">ATCC BAA-1640</strain>
    </source>
</reference>
<dbReference type="HOGENOM" id="CLU_865614_0_0_9"/>
<gene>
    <name evidence="2" type="ORF">HMPREF9225_0456</name>
</gene>
<keyword evidence="3" id="KW-1185">Reference proteome</keyword>
<evidence type="ECO:0000313" key="3">
    <source>
        <dbReference type="Proteomes" id="UP000003280"/>
    </source>
</evidence>
<dbReference type="OrthoDB" id="3242664at2"/>
<dbReference type="Pfam" id="PF20282">
    <property type="entry name" value="CTD6"/>
    <property type="match status" value="1"/>
</dbReference>